<dbReference type="GO" id="GO:0071555">
    <property type="term" value="P:cell wall organization"/>
    <property type="evidence" value="ECO:0007669"/>
    <property type="project" value="TreeGrafter"/>
</dbReference>
<dbReference type="AlphaFoldDB" id="A0A2S0P9U9"/>
<feature type="binding site" evidence="7">
    <location>
        <position position="156"/>
    </location>
    <ligand>
        <name>Mg(2+)</name>
        <dbReference type="ChEBI" id="CHEBI:18420"/>
    </ligand>
</feature>
<dbReference type="KEGG" id="maer:DAI18_08830"/>
<keyword evidence="3 9" id="KW-0808">Transferase</keyword>
<feature type="transmembrane region" description="Helical" evidence="8">
    <location>
        <begin position="45"/>
        <end position="66"/>
    </location>
</feature>
<feature type="transmembrane region" description="Helical" evidence="8">
    <location>
        <begin position="331"/>
        <end position="347"/>
    </location>
</feature>
<organism evidence="9 10">
    <name type="scientific">Microvirgula aerodenitrificans</name>
    <dbReference type="NCBI Taxonomy" id="57480"/>
    <lineage>
        <taxon>Bacteria</taxon>
        <taxon>Pseudomonadati</taxon>
        <taxon>Pseudomonadota</taxon>
        <taxon>Betaproteobacteria</taxon>
        <taxon>Neisseriales</taxon>
        <taxon>Aquaspirillaceae</taxon>
        <taxon>Microvirgula</taxon>
    </lineage>
</organism>
<accession>A0A2S0P9U9</accession>
<dbReference type="GO" id="GO:0016780">
    <property type="term" value="F:phosphotransferase activity, for other substituted phosphate groups"/>
    <property type="evidence" value="ECO:0007669"/>
    <property type="project" value="InterPro"/>
</dbReference>
<dbReference type="STRING" id="1122240.GCA_000620105_03402"/>
<dbReference type="GO" id="GO:0044038">
    <property type="term" value="P:cell wall macromolecule biosynthetic process"/>
    <property type="evidence" value="ECO:0007669"/>
    <property type="project" value="TreeGrafter"/>
</dbReference>
<evidence type="ECO:0000313" key="10">
    <source>
        <dbReference type="Proteomes" id="UP000244173"/>
    </source>
</evidence>
<feature type="transmembrane region" description="Helical" evidence="8">
    <location>
        <begin position="309"/>
        <end position="325"/>
    </location>
</feature>
<gene>
    <name evidence="9" type="ORF">DAI18_08830</name>
</gene>
<proteinExistence type="predicted"/>
<feature type="transmembrane region" description="Helical" evidence="8">
    <location>
        <begin position="241"/>
        <end position="261"/>
    </location>
</feature>
<dbReference type="Proteomes" id="UP000244173">
    <property type="component" value="Chromosome"/>
</dbReference>
<evidence type="ECO:0000256" key="8">
    <source>
        <dbReference type="SAM" id="Phobius"/>
    </source>
</evidence>
<keyword evidence="10" id="KW-1185">Reference proteome</keyword>
<dbReference type="GO" id="GO:0005886">
    <property type="term" value="C:plasma membrane"/>
    <property type="evidence" value="ECO:0007669"/>
    <property type="project" value="UniProtKB-SubCell"/>
</dbReference>
<protein>
    <submittedName>
        <fullName evidence="9">Glycosyl transferase</fullName>
    </submittedName>
</protein>
<keyword evidence="7" id="KW-0479">Metal-binding</keyword>
<evidence type="ECO:0000256" key="4">
    <source>
        <dbReference type="ARBA" id="ARBA00022692"/>
    </source>
</evidence>
<evidence type="ECO:0000256" key="3">
    <source>
        <dbReference type="ARBA" id="ARBA00022679"/>
    </source>
</evidence>
<feature type="binding site" evidence="7">
    <location>
        <position position="216"/>
    </location>
    <ligand>
        <name>Mg(2+)</name>
        <dbReference type="ChEBI" id="CHEBI:18420"/>
    </ligand>
</feature>
<evidence type="ECO:0000256" key="5">
    <source>
        <dbReference type="ARBA" id="ARBA00022989"/>
    </source>
</evidence>
<name>A0A2S0P9U9_9NEIS</name>
<comment type="subcellular location">
    <subcellularLocation>
        <location evidence="1">Cell membrane</location>
        <topology evidence="1">Multi-pass membrane protein</topology>
    </subcellularLocation>
</comment>
<evidence type="ECO:0000256" key="7">
    <source>
        <dbReference type="PIRSR" id="PIRSR600715-1"/>
    </source>
</evidence>
<dbReference type="OrthoDB" id="9783652at2"/>
<evidence type="ECO:0000313" key="9">
    <source>
        <dbReference type="EMBL" id="AVY94136.1"/>
    </source>
</evidence>
<dbReference type="GO" id="GO:0046872">
    <property type="term" value="F:metal ion binding"/>
    <property type="evidence" value="ECO:0007669"/>
    <property type="project" value="UniProtKB-KW"/>
</dbReference>
<keyword evidence="7" id="KW-0460">Magnesium</keyword>
<evidence type="ECO:0000256" key="2">
    <source>
        <dbReference type="ARBA" id="ARBA00022475"/>
    </source>
</evidence>
<feature type="transmembrane region" description="Helical" evidence="8">
    <location>
        <begin position="164"/>
        <end position="181"/>
    </location>
</feature>
<feature type="transmembrane region" description="Helical" evidence="8">
    <location>
        <begin position="217"/>
        <end position="235"/>
    </location>
</feature>
<keyword evidence="6 8" id="KW-0472">Membrane</keyword>
<keyword evidence="2" id="KW-1003">Cell membrane</keyword>
<dbReference type="PANTHER" id="PTHR22926">
    <property type="entry name" value="PHOSPHO-N-ACETYLMURAMOYL-PENTAPEPTIDE-TRANSFERASE"/>
    <property type="match status" value="1"/>
</dbReference>
<evidence type="ECO:0000256" key="6">
    <source>
        <dbReference type="ARBA" id="ARBA00023136"/>
    </source>
</evidence>
<dbReference type="InterPro" id="IPR000715">
    <property type="entry name" value="Glycosyl_transferase_4"/>
</dbReference>
<dbReference type="EMBL" id="CP028519">
    <property type="protein sequence ID" value="AVY94136.1"/>
    <property type="molecule type" value="Genomic_DNA"/>
</dbReference>
<sequence length="370" mass="40965">MVLFVSTLLTSFMLTLWLVRSSHFHARLSADSDLSGVQKFHVAPVPRIGGVALLIALGTGWLVLWLRHSPLHTAYLGLLAVTLPAFLSGLYEDMSKQGGLGLRMAGILLSAGLGWWLLGVQITRLDIPVLEAALRYPAVSLSLTLIAICGVTNAMNFIDGYNGLATAVAAIMLGGIAYVAFLLGDHLIWSCAIAGIGACLGFLLWNWPRGLIFLGDGGAYLLGFLIAALDILLVARNPQVSPWFALLLVSYPVVEMTFTVLRRTSRRSNPGMPDAAHLHQLIYKRLMKWTVGSSRPADKLFRNSMTSPYLWLLSSLGVIPAVLFWNNTRLLQLSTLLFIAAYIWLYRRIVKFRTPRWLVVRDRQSHKDRQ</sequence>
<evidence type="ECO:0000256" key="1">
    <source>
        <dbReference type="ARBA" id="ARBA00004651"/>
    </source>
</evidence>
<keyword evidence="5 8" id="KW-1133">Transmembrane helix</keyword>
<feature type="transmembrane region" description="Helical" evidence="8">
    <location>
        <begin position="100"/>
        <end position="118"/>
    </location>
</feature>
<reference evidence="9 10" key="1">
    <citation type="submission" date="2018-04" db="EMBL/GenBank/DDBJ databases">
        <title>Denitrifier Microvirgula.</title>
        <authorList>
            <person name="Anderson E."/>
            <person name="Jang J."/>
            <person name="Ishii S."/>
        </authorList>
    </citation>
    <scope>NUCLEOTIDE SEQUENCE [LARGE SCALE GENOMIC DNA]</scope>
    <source>
        <strain evidence="9 10">BE2.4</strain>
    </source>
</reference>
<feature type="transmembrane region" description="Helical" evidence="8">
    <location>
        <begin position="187"/>
        <end position="205"/>
    </location>
</feature>
<comment type="cofactor">
    <cofactor evidence="7">
        <name>Mg(2+)</name>
        <dbReference type="ChEBI" id="CHEBI:18420"/>
    </cofactor>
</comment>
<dbReference type="GO" id="GO:0009103">
    <property type="term" value="P:lipopolysaccharide biosynthetic process"/>
    <property type="evidence" value="ECO:0007669"/>
    <property type="project" value="TreeGrafter"/>
</dbReference>
<dbReference type="CDD" id="cd06912">
    <property type="entry name" value="GT_MraY_like"/>
    <property type="match status" value="1"/>
</dbReference>
<dbReference type="Pfam" id="PF00953">
    <property type="entry name" value="Glycos_transf_4"/>
    <property type="match status" value="1"/>
</dbReference>
<keyword evidence="4 8" id="KW-0812">Transmembrane</keyword>
<dbReference type="PANTHER" id="PTHR22926:SF3">
    <property type="entry name" value="UNDECAPRENYL-PHOSPHATE ALPHA-N-ACETYLGLUCOSAMINYL 1-PHOSPHATE TRANSFERASE"/>
    <property type="match status" value="1"/>
</dbReference>